<evidence type="ECO:0000313" key="4">
    <source>
        <dbReference type="Proteomes" id="UP001148786"/>
    </source>
</evidence>
<proteinExistence type="predicted"/>
<feature type="compositionally biased region" description="Basic and acidic residues" evidence="1">
    <location>
        <begin position="949"/>
        <end position="959"/>
    </location>
</feature>
<reference evidence="3" key="1">
    <citation type="submission" date="2022-07" db="EMBL/GenBank/DDBJ databases">
        <title>Genome Sequence of Agrocybe chaxingu.</title>
        <authorList>
            <person name="Buettner E."/>
        </authorList>
    </citation>
    <scope>NUCLEOTIDE SEQUENCE</scope>
    <source>
        <strain evidence="3">MP-N11</strain>
    </source>
</reference>
<dbReference type="Proteomes" id="UP001148786">
    <property type="component" value="Unassembled WGS sequence"/>
</dbReference>
<feature type="compositionally biased region" description="Acidic residues" evidence="1">
    <location>
        <begin position="199"/>
        <end position="208"/>
    </location>
</feature>
<dbReference type="OrthoDB" id="6288785at2759"/>
<feature type="compositionally biased region" description="Acidic residues" evidence="1">
    <location>
        <begin position="377"/>
        <end position="401"/>
    </location>
</feature>
<feature type="compositionally biased region" description="Low complexity" evidence="1">
    <location>
        <begin position="486"/>
        <end position="496"/>
    </location>
</feature>
<feature type="region of interest" description="Disordered" evidence="1">
    <location>
        <begin position="175"/>
        <end position="208"/>
    </location>
</feature>
<feature type="compositionally biased region" description="Low complexity" evidence="1">
    <location>
        <begin position="743"/>
        <end position="756"/>
    </location>
</feature>
<feature type="compositionally biased region" description="Basic and acidic residues" evidence="1">
    <location>
        <begin position="1211"/>
        <end position="1221"/>
    </location>
</feature>
<keyword evidence="4" id="KW-1185">Reference proteome</keyword>
<dbReference type="SUPFAM" id="SSF49879">
    <property type="entry name" value="SMAD/FHA domain"/>
    <property type="match status" value="1"/>
</dbReference>
<feature type="compositionally biased region" description="Basic residues" evidence="1">
    <location>
        <begin position="1098"/>
        <end position="1110"/>
    </location>
</feature>
<feature type="region of interest" description="Disordered" evidence="1">
    <location>
        <begin position="244"/>
        <end position="271"/>
    </location>
</feature>
<organism evidence="3 4">
    <name type="scientific">Agrocybe chaxingu</name>
    <dbReference type="NCBI Taxonomy" id="84603"/>
    <lineage>
        <taxon>Eukaryota</taxon>
        <taxon>Fungi</taxon>
        <taxon>Dikarya</taxon>
        <taxon>Basidiomycota</taxon>
        <taxon>Agaricomycotina</taxon>
        <taxon>Agaricomycetes</taxon>
        <taxon>Agaricomycetidae</taxon>
        <taxon>Agaricales</taxon>
        <taxon>Agaricineae</taxon>
        <taxon>Strophariaceae</taxon>
        <taxon>Agrocybe</taxon>
    </lineage>
</organism>
<feature type="compositionally biased region" description="Basic residues" evidence="1">
    <location>
        <begin position="910"/>
        <end position="919"/>
    </location>
</feature>
<feature type="region of interest" description="Disordered" evidence="1">
    <location>
        <begin position="292"/>
        <end position="454"/>
    </location>
</feature>
<dbReference type="AlphaFoldDB" id="A0A9W8TEE0"/>
<feature type="compositionally biased region" description="Acidic residues" evidence="1">
    <location>
        <begin position="313"/>
        <end position="349"/>
    </location>
</feature>
<dbReference type="PROSITE" id="PS50006">
    <property type="entry name" value="FHA_DOMAIN"/>
    <property type="match status" value="1"/>
</dbReference>
<feature type="compositionally biased region" description="Basic and acidic residues" evidence="1">
    <location>
        <begin position="530"/>
        <end position="548"/>
    </location>
</feature>
<feature type="compositionally biased region" description="Acidic residues" evidence="1">
    <location>
        <begin position="829"/>
        <end position="844"/>
    </location>
</feature>
<comment type="caution">
    <text evidence="3">The sequence shown here is derived from an EMBL/GenBank/DDBJ whole genome shotgun (WGS) entry which is preliminary data.</text>
</comment>
<name>A0A9W8TEE0_9AGAR</name>
<feature type="region of interest" description="Disordered" evidence="1">
    <location>
        <begin position="484"/>
        <end position="808"/>
    </location>
</feature>
<dbReference type="InterPro" id="IPR008984">
    <property type="entry name" value="SMAD_FHA_dom_sf"/>
</dbReference>
<feature type="compositionally biased region" description="Basic and acidic residues" evidence="1">
    <location>
        <begin position="653"/>
        <end position="668"/>
    </location>
</feature>
<dbReference type="InterPro" id="IPR000253">
    <property type="entry name" value="FHA_dom"/>
</dbReference>
<sequence>MDTSGFSQVGRHGTLSLIKRNATPPESDVITSFGIDDEELTFGSVTTCGVRLYYPEVDALHCKLVFEERKAFLAVIGAQGALVDGCKVYPHTSGGNSQTIIPLTNNSEFEIHNKRFRFTYPPKEIRKALYATPARPPKRALRLSMIHSAQVFSPRPSKDPRENLKILQSPIKNTLGIGKSPVKSHNPSPLKQAAAATLEDSDEEEEEQDIVLVHTNHPRVVEEERDLVILEDVPVSLLHMQTSPAKLHQPVPQWPQPQPQPPKTPPRRRSLGGNALHRAVLIRSAQRAVLKAEKEREEEEEELEVLDSVVANADDDDEVVLDDEEEDGDVEMGDGSEEEEEGDIDDEEEEKRRDAQKPLWRKSLERIIPWPFNSGQPDEEEQMEDGEWDASPENGEYEDEEGGKWNASGENDEDEDEDEEVSPLPAPSETPVQRPLGSFMTPGPRRDIFAHPTEPSAALGRYSLGGGEAQRVLVQQPWRVRDLVVPPSTESAAPAPTLRPMDPPPSTPVRAASSLSTTPSRPRATPAVSEEERKAIQERRRSALKEVDSFWADGAPGMSPAKNSSSTSFSSSSSAAASSGRNSTSPVKPSATPARPAIFGSPTKGRPLERAILEEEDGDLSASGTSPFKSPAPGPGFTAPTTATDKDSDEEMDTRGLLERMKETVEGMKRRRSTVLGGSGSVLATPQPVVPAPGTAGSRMSLGPNFSTSLGEGLRGIEKLDFTRITPAKPPSKSSAPLPPATPVASAPATPKVVPATPTPLAVPAPAEQQTTATEPTDSSTADEEPFSLLRPGAHGERRQSIFGAVNPIGPIVEEKTVPVVLPTVVDGTVDDAIQEDEPEEEERPVEKKARGRSRLLRAPKATAGSMGVSDEDVERKPKSATKVSARRQRSRTPQPRPSTEEENSESAKRKSTTRRTRKATAEPEEPTPATTAAKRGKKAAVAEPVPDQEDRPQEEVKAKRGRKARAPPTIEGEPEHGEVEPTPAPAKRGRPRKVTVSTPEESSTQEETAATTKKTKATTSKTTTPGTKRAAPSKPRTKSKVAVAEEDDDEDPLDSYHVNVVKNTPKAAEEEGDEFADLPASPPRRIAATAAKDSSRSKTKTATRKKTAVIKHEEDDDNSAMEEPAAPLAATRGGRGKTRGRPKTPATAPAAVGIASGTDEKENTPGTGSAGSEKESGKASPDSTEDAPVKVRVSRTRTAVATRKTAASKVKVEPDGDEGRTVAGGRANATRVMRTRTKTG</sequence>
<accession>A0A9W8TEE0</accession>
<feature type="compositionally biased region" description="Acidic residues" evidence="1">
    <location>
        <begin position="410"/>
        <end position="421"/>
    </location>
</feature>
<protein>
    <recommendedName>
        <fullName evidence="2">FHA domain-containing protein</fullName>
    </recommendedName>
</protein>
<feature type="compositionally biased region" description="Polar residues" evidence="1">
    <location>
        <begin position="768"/>
        <end position="780"/>
    </location>
</feature>
<dbReference type="EMBL" id="JANKHO010000074">
    <property type="protein sequence ID" value="KAJ3515945.1"/>
    <property type="molecule type" value="Genomic_DNA"/>
</dbReference>
<feature type="compositionally biased region" description="Low complexity" evidence="1">
    <location>
        <begin position="559"/>
        <end position="585"/>
    </location>
</feature>
<feature type="compositionally biased region" description="Low complexity" evidence="1">
    <location>
        <begin position="995"/>
        <end position="1029"/>
    </location>
</feature>
<feature type="compositionally biased region" description="Acidic residues" evidence="1">
    <location>
        <begin position="296"/>
        <end position="305"/>
    </location>
</feature>
<gene>
    <name evidence="3" type="ORF">NLJ89_g1440</name>
</gene>
<feature type="domain" description="FHA" evidence="2">
    <location>
        <begin position="40"/>
        <end position="88"/>
    </location>
</feature>
<evidence type="ECO:0000256" key="1">
    <source>
        <dbReference type="SAM" id="MobiDB-lite"/>
    </source>
</evidence>
<evidence type="ECO:0000259" key="2">
    <source>
        <dbReference type="PROSITE" id="PS50006"/>
    </source>
</evidence>
<feature type="region of interest" description="Disordered" evidence="1">
    <location>
        <begin position="829"/>
        <end position="1241"/>
    </location>
</feature>
<dbReference type="Gene3D" id="2.60.200.20">
    <property type="match status" value="1"/>
</dbReference>
<feature type="compositionally biased region" description="Acidic residues" evidence="1">
    <location>
        <begin position="1045"/>
        <end position="1054"/>
    </location>
</feature>
<feature type="compositionally biased region" description="Low complexity" evidence="1">
    <location>
        <begin position="1197"/>
        <end position="1210"/>
    </location>
</feature>
<evidence type="ECO:0000313" key="3">
    <source>
        <dbReference type="EMBL" id="KAJ3515945.1"/>
    </source>
</evidence>
<feature type="compositionally biased region" description="Pro residues" evidence="1">
    <location>
        <begin position="252"/>
        <end position="264"/>
    </location>
</feature>